<sequence>MRSLPINIAFVIDNTLGNDERLDFAKVEFAAVGFADAVPEPTPSNLTEGETRQSDQAHTLVDNTIVRQAVAAFAAEPGQRRALEVLRTCMFGDLLFDITGSELSATGQFEAGARMQIGGGTGPGGGRALFAYTRNDEIARMYPPGTRIRSMVTPAVGALELVRRQHDSWLYIDPAGPTCAISAAEVDFALRNPRNEPLKAALAALAAGDIDRKAVLAAFLEDGPLLLGLDDATPDNVSVGSTTLPDGSTGLLGFTSAPEVVAFRPSDAVTAFTTRAVVEMIRNEGHGGIVINPSGPTIALSAAEIGATGPKSPRFTPGS</sequence>
<dbReference type="InterPro" id="IPR009839">
    <property type="entry name" value="SseB_N"/>
</dbReference>
<comment type="caution">
    <text evidence="2">The sequence shown here is derived from an EMBL/GenBank/DDBJ whole genome shotgun (WGS) entry which is preliminary data.</text>
</comment>
<evidence type="ECO:0000313" key="2">
    <source>
        <dbReference type="EMBL" id="MCV7227125.1"/>
    </source>
</evidence>
<organism evidence="2 3">
    <name type="scientific">Mycolicibacterium komossense</name>
    <dbReference type="NCBI Taxonomy" id="1779"/>
    <lineage>
        <taxon>Bacteria</taxon>
        <taxon>Bacillati</taxon>
        <taxon>Actinomycetota</taxon>
        <taxon>Actinomycetes</taxon>
        <taxon>Mycobacteriales</taxon>
        <taxon>Mycobacteriaceae</taxon>
        <taxon>Mycolicibacterium</taxon>
    </lineage>
</organism>
<accession>A0ABT3CCD2</accession>
<protein>
    <submittedName>
        <fullName evidence="2">SseB family protein</fullName>
    </submittedName>
</protein>
<evidence type="ECO:0000313" key="3">
    <source>
        <dbReference type="Proteomes" id="UP001526201"/>
    </source>
</evidence>
<feature type="domain" description="SseB protein N-terminal" evidence="1">
    <location>
        <begin position="67"/>
        <end position="186"/>
    </location>
</feature>
<dbReference type="EMBL" id="JACKTY010000029">
    <property type="protein sequence ID" value="MCV7227125.1"/>
    <property type="molecule type" value="Genomic_DNA"/>
</dbReference>
<evidence type="ECO:0000259" key="1">
    <source>
        <dbReference type="Pfam" id="PF07179"/>
    </source>
</evidence>
<reference evidence="2 3" key="1">
    <citation type="journal article" date="2022" name="BMC Genomics">
        <title>Comparative genome analysis of mycobacteria focusing on tRNA and non-coding RNA.</title>
        <authorList>
            <person name="Behra P.R.K."/>
            <person name="Pettersson B.M.F."/>
            <person name="Ramesh M."/>
            <person name="Das S."/>
            <person name="Dasgupta S."/>
            <person name="Kirsebom L.A."/>
        </authorList>
    </citation>
    <scope>NUCLEOTIDE SEQUENCE [LARGE SCALE GENOMIC DNA]</scope>
    <source>
        <strain evidence="2 3">DSM 44078</strain>
    </source>
</reference>
<proteinExistence type="predicted"/>
<dbReference type="Pfam" id="PF07179">
    <property type="entry name" value="SseB"/>
    <property type="match status" value="2"/>
</dbReference>
<gene>
    <name evidence="2" type="ORF">H7J73_13905</name>
</gene>
<feature type="domain" description="SseB protein N-terminal" evidence="1">
    <location>
        <begin position="198"/>
        <end position="305"/>
    </location>
</feature>
<dbReference type="Proteomes" id="UP001526201">
    <property type="component" value="Unassembled WGS sequence"/>
</dbReference>
<name>A0ABT3CCD2_9MYCO</name>
<keyword evidence="3" id="KW-1185">Reference proteome</keyword>